<dbReference type="OrthoDB" id="10497845at2759"/>
<proteinExistence type="predicted"/>
<organism evidence="2 3">
    <name type="scientific">Penicillium roqueforti (strain FM164)</name>
    <dbReference type="NCBI Taxonomy" id="1365484"/>
    <lineage>
        <taxon>Eukaryota</taxon>
        <taxon>Fungi</taxon>
        <taxon>Dikarya</taxon>
        <taxon>Ascomycota</taxon>
        <taxon>Pezizomycotina</taxon>
        <taxon>Eurotiomycetes</taxon>
        <taxon>Eurotiomycetidae</taxon>
        <taxon>Eurotiales</taxon>
        <taxon>Aspergillaceae</taxon>
        <taxon>Penicillium</taxon>
    </lineage>
</organism>
<feature type="compositionally biased region" description="Polar residues" evidence="1">
    <location>
        <begin position="16"/>
        <end position="27"/>
    </location>
</feature>
<evidence type="ECO:0000313" key="2">
    <source>
        <dbReference type="EMBL" id="CDM30597.1"/>
    </source>
</evidence>
<accession>W6QM07</accession>
<dbReference type="EMBL" id="HG792016">
    <property type="protein sequence ID" value="CDM30597.1"/>
    <property type="molecule type" value="Genomic_DNA"/>
</dbReference>
<dbReference type="Proteomes" id="UP000030686">
    <property type="component" value="Unassembled WGS sequence"/>
</dbReference>
<sequence length="193" mass="21820">MTAVRSESLHWKPQPDTDSSNTSTRQQLTMTKKQAIDFVNQWYEAGRPIFTKKALQDLGEQLKSRRTMGDKVTVRGLTGAVFEGTVNLGHHFFSTTFANPVEREYIYLDLAIDYNHAGRLIADIMRYPDGIDIPISELIPLRLTHEVYPFGTKEEIWSSKHAGVTFEKERRAWETKLTKSTTSSGLLAVACPG</sequence>
<dbReference type="AlphaFoldDB" id="W6QM07"/>
<gene>
    <name evidence="2" type="ORF">PROQFM164_S02g000747</name>
</gene>
<evidence type="ECO:0000256" key="1">
    <source>
        <dbReference type="SAM" id="MobiDB-lite"/>
    </source>
</evidence>
<protein>
    <submittedName>
        <fullName evidence="2">Genomic scaffold, ProqFM164S02</fullName>
    </submittedName>
</protein>
<name>W6QM07_PENRF</name>
<reference evidence="2" key="1">
    <citation type="journal article" date="2014" name="Nat. Commun.">
        <title>Multiple recent horizontal transfers of a large genomic region in cheese making fungi.</title>
        <authorList>
            <person name="Cheeseman K."/>
            <person name="Ropars J."/>
            <person name="Renault P."/>
            <person name="Dupont J."/>
            <person name="Gouzy J."/>
            <person name="Branca A."/>
            <person name="Abraham A.L."/>
            <person name="Ceppi M."/>
            <person name="Conseiller E."/>
            <person name="Debuchy R."/>
            <person name="Malagnac F."/>
            <person name="Goarin A."/>
            <person name="Silar P."/>
            <person name="Lacoste S."/>
            <person name="Sallet E."/>
            <person name="Bensimon A."/>
            <person name="Giraud T."/>
            <person name="Brygoo Y."/>
        </authorList>
    </citation>
    <scope>NUCLEOTIDE SEQUENCE [LARGE SCALE GENOMIC DNA]</scope>
    <source>
        <strain evidence="2">FM164</strain>
    </source>
</reference>
<keyword evidence="3" id="KW-1185">Reference proteome</keyword>
<feature type="region of interest" description="Disordered" evidence="1">
    <location>
        <begin position="1"/>
        <end position="27"/>
    </location>
</feature>
<evidence type="ECO:0000313" key="3">
    <source>
        <dbReference type="Proteomes" id="UP000030686"/>
    </source>
</evidence>